<dbReference type="EMBL" id="JAAVJI010000020">
    <property type="protein sequence ID" value="NJP03455.1"/>
    <property type="molecule type" value="Genomic_DNA"/>
</dbReference>
<dbReference type="RefSeq" id="WP_168086023.1">
    <property type="nucleotide sequence ID" value="NZ_JAAVJI010000020.1"/>
</dbReference>
<dbReference type="NCBIfam" id="TIGR00249">
    <property type="entry name" value="sixA"/>
    <property type="match status" value="1"/>
</dbReference>
<dbReference type="InterPro" id="IPR013078">
    <property type="entry name" value="His_Pase_superF_clade-1"/>
</dbReference>
<dbReference type="SMART" id="SM00855">
    <property type="entry name" value="PGAM"/>
    <property type="match status" value="1"/>
</dbReference>
<dbReference type="PANTHER" id="PTHR48100:SF1">
    <property type="entry name" value="HISTIDINE PHOSPHATASE FAMILY PROTEIN-RELATED"/>
    <property type="match status" value="1"/>
</dbReference>
<protein>
    <submittedName>
        <fullName evidence="1">Phosphohistidine phosphatase SixA</fullName>
    </submittedName>
</protein>
<dbReference type="Proteomes" id="UP000746535">
    <property type="component" value="Unassembled WGS sequence"/>
</dbReference>
<reference evidence="1 2" key="1">
    <citation type="submission" date="2020-03" db="EMBL/GenBank/DDBJ databases">
        <authorList>
            <person name="Wang L."/>
            <person name="He N."/>
            <person name="Li Y."/>
            <person name="Fang Y."/>
            <person name="Zhang F."/>
        </authorList>
    </citation>
    <scope>NUCLEOTIDE SEQUENCE [LARGE SCALE GENOMIC DNA]</scope>
    <source>
        <strain evidence="2">hsmgli-8</strain>
    </source>
</reference>
<name>A0ABX0YJ76_9PSED</name>
<organism evidence="1 2">
    <name type="scientific">Pseudomonas quercus</name>
    <dbReference type="NCBI Taxonomy" id="2722792"/>
    <lineage>
        <taxon>Bacteria</taxon>
        <taxon>Pseudomonadati</taxon>
        <taxon>Pseudomonadota</taxon>
        <taxon>Gammaproteobacteria</taxon>
        <taxon>Pseudomonadales</taxon>
        <taxon>Pseudomonadaceae</taxon>
        <taxon>Pseudomonas</taxon>
    </lineage>
</organism>
<sequence length="156" mass="16661">MSQGTTTVWILRHGEAANTAPDSARALTKGGREQVLRSAAHLAGEPVQRILASPYTRAQQTAQLVQATLEVPAELHTVSWLTPDSDPDDVITELNRLGLGNVLLVSHQPLVGMLLGLLDRGERVSPYAMGTASLARFEGAAPLAGLMTLRSLQHSH</sequence>
<evidence type="ECO:0000313" key="2">
    <source>
        <dbReference type="Proteomes" id="UP000746535"/>
    </source>
</evidence>
<dbReference type="InterPro" id="IPR029033">
    <property type="entry name" value="His_PPase_superfam"/>
</dbReference>
<comment type="caution">
    <text evidence="1">The sequence shown here is derived from an EMBL/GenBank/DDBJ whole genome shotgun (WGS) entry which is preliminary data.</text>
</comment>
<dbReference type="SUPFAM" id="SSF53254">
    <property type="entry name" value="Phosphoglycerate mutase-like"/>
    <property type="match status" value="1"/>
</dbReference>
<dbReference type="InterPro" id="IPR050275">
    <property type="entry name" value="PGM_Phosphatase"/>
</dbReference>
<dbReference type="CDD" id="cd07067">
    <property type="entry name" value="HP_PGM_like"/>
    <property type="match status" value="1"/>
</dbReference>
<evidence type="ECO:0000313" key="1">
    <source>
        <dbReference type="EMBL" id="NJP03455.1"/>
    </source>
</evidence>
<proteinExistence type="predicted"/>
<dbReference type="Gene3D" id="3.40.50.1240">
    <property type="entry name" value="Phosphoglycerate mutase-like"/>
    <property type="match status" value="1"/>
</dbReference>
<dbReference type="InterPro" id="IPR004449">
    <property type="entry name" value="SixA"/>
</dbReference>
<dbReference type="PANTHER" id="PTHR48100">
    <property type="entry name" value="BROAD-SPECIFICITY PHOSPHATASE YOR283W-RELATED"/>
    <property type="match status" value="1"/>
</dbReference>
<gene>
    <name evidence="1" type="primary">sixA</name>
    <name evidence="1" type="ORF">HBH25_21700</name>
</gene>
<accession>A0ABX0YJ76</accession>
<dbReference type="Pfam" id="PF00300">
    <property type="entry name" value="His_Phos_1"/>
    <property type="match status" value="1"/>
</dbReference>
<keyword evidence="2" id="KW-1185">Reference proteome</keyword>